<protein>
    <submittedName>
        <fullName evidence="1">Uncharacterized protein</fullName>
    </submittedName>
</protein>
<dbReference type="AlphaFoldDB" id="U7QHB4"/>
<name>U7QHB4_9CYAN</name>
<gene>
    <name evidence="1" type="ORF">M595_2693</name>
</gene>
<proteinExistence type="predicted"/>
<evidence type="ECO:0000313" key="2">
    <source>
        <dbReference type="Proteomes" id="UP000017127"/>
    </source>
</evidence>
<reference evidence="1 2" key="1">
    <citation type="journal article" date="2013" name="Front. Microbiol.">
        <title>Comparative genomic analyses of the cyanobacterium, Lyngbya aestuarii BL J, a powerful hydrogen producer.</title>
        <authorList>
            <person name="Kothari A."/>
            <person name="Vaughn M."/>
            <person name="Garcia-Pichel F."/>
        </authorList>
    </citation>
    <scope>NUCLEOTIDE SEQUENCE [LARGE SCALE GENOMIC DNA]</scope>
    <source>
        <strain evidence="1 2">BL J</strain>
    </source>
</reference>
<comment type="caution">
    <text evidence="1">The sequence shown here is derived from an EMBL/GenBank/DDBJ whole genome shotgun (WGS) entry which is preliminary data.</text>
</comment>
<dbReference type="EMBL" id="AUZM01000023">
    <property type="protein sequence ID" value="ERT07288.1"/>
    <property type="molecule type" value="Genomic_DNA"/>
</dbReference>
<evidence type="ECO:0000313" key="1">
    <source>
        <dbReference type="EMBL" id="ERT07288.1"/>
    </source>
</evidence>
<dbReference type="Proteomes" id="UP000017127">
    <property type="component" value="Unassembled WGS sequence"/>
</dbReference>
<accession>U7QHB4</accession>
<keyword evidence="2" id="KW-1185">Reference proteome</keyword>
<organism evidence="1 2">
    <name type="scientific">Lyngbya aestuarii BL J</name>
    <dbReference type="NCBI Taxonomy" id="1348334"/>
    <lineage>
        <taxon>Bacteria</taxon>
        <taxon>Bacillati</taxon>
        <taxon>Cyanobacteriota</taxon>
        <taxon>Cyanophyceae</taxon>
        <taxon>Oscillatoriophycideae</taxon>
        <taxon>Oscillatoriales</taxon>
        <taxon>Microcoleaceae</taxon>
        <taxon>Lyngbya</taxon>
    </lineage>
</organism>
<sequence>MTETKPIGEQPSCLGATGVIASISISFYQLRGRVLAEDC</sequence>